<dbReference type="Gene3D" id="1.10.3720.10">
    <property type="entry name" value="MetI-like"/>
    <property type="match status" value="1"/>
</dbReference>
<feature type="transmembrane region" description="Helical" evidence="9">
    <location>
        <begin position="567"/>
        <end position="586"/>
    </location>
</feature>
<dbReference type="GO" id="GO:0005886">
    <property type="term" value="C:plasma membrane"/>
    <property type="evidence" value="ECO:0007669"/>
    <property type="project" value="UniProtKB-SubCell"/>
</dbReference>
<evidence type="ECO:0000259" key="10">
    <source>
        <dbReference type="PROSITE" id="PS50928"/>
    </source>
</evidence>
<feature type="transmembrane region" description="Helical" evidence="9">
    <location>
        <begin position="234"/>
        <end position="261"/>
    </location>
</feature>
<feature type="transmembrane region" description="Helical" evidence="9">
    <location>
        <begin position="94"/>
        <end position="114"/>
    </location>
</feature>
<comment type="caution">
    <text evidence="11">The sequence shown here is derived from an EMBL/GenBank/DDBJ whole genome shotgun (WGS) entry which is preliminary data.</text>
</comment>
<comment type="similarity">
    <text evidence="2">Belongs to the binding-protein-dependent transport system permease family. MalFG subfamily.</text>
</comment>
<dbReference type="AlphaFoldDB" id="A0A917RCV4"/>
<feature type="transmembrane region" description="Helical" evidence="9">
    <location>
        <begin position="147"/>
        <end position="169"/>
    </location>
</feature>
<keyword evidence="8 9" id="KW-0472">Membrane</keyword>
<dbReference type="InterPro" id="IPR000515">
    <property type="entry name" value="MetI-like"/>
</dbReference>
<keyword evidence="6 9" id="KW-0812">Transmembrane</keyword>
<evidence type="ECO:0000256" key="7">
    <source>
        <dbReference type="ARBA" id="ARBA00022989"/>
    </source>
</evidence>
<gene>
    <name evidence="11" type="ORF">GCM10011588_13610</name>
</gene>
<evidence type="ECO:0000313" key="11">
    <source>
        <dbReference type="EMBL" id="GGL00188.1"/>
    </source>
</evidence>
<feature type="transmembrane region" description="Helical" evidence="9">
    <location>
        <begin position="508"/>
        <end position="529"/>
    </location>
</feature>
<dbReference type="Proteomes" id="UP000638263">
    <property type="component" value="Unassembled WGS sequence"/>
</dbReference>
<feature type="transmembrane region" description="Helical" evidence="9">
    <location>
        <begin position="427"/>
        <end position="448"/>
    </location>
</feature>
<evidence type="ECO:0000256" key="2">
    <source>
        <dbReference type="ARBA" id="ARBA00009047"/>
    </source>
</evidence>
<feature type="transmembrane region" description="Helical" evidence="9">
    <location>
        <begin position="350"/>
        <end position="371"/>
    </location>
</feature>
<feature type="transmembrane region" description="Helical" evidence="9">
    <location>
        <begin position="67"/>
        <end position="87"/>
    </location>
</feature>
<evidence type="ECO:0000256" key="9">
    <source>
        <dbReference type="SAM" id="Phobius"/>
    </source>
</evidence>
<keyword evidence="7 9" id="KW-1133">Transmembrane helix</keyword>
<dbReference type="SUPFAM" id="SSF161098">
    <property type="entry name" value="MetI-like"/>
    <property type="match status" value="1"/>
</dbReference>
<dbReference type="InterPro" id="IPR035906">
    <property type="entry name" value="MetI-like_sf"/>
</dbReference>
<dbReference type="GO" id="GO:0055085">
    <property type="term" value="P:transmembrane transport"/>
    <property type="evidence" value="ECO:0007669"/>
    <property type="project" value="InterPro"/>
</dbReference>
<dbReference type="PANTHER" id="PTHR32243:SF50">
    <property type="entry name" value="MALTOSE_MALTODEXTRIN TRANSPORT SYSTEM PERMEASE PROTEIN MALG"/>
    <property type="match status" value="1"/>
</dbReference>
<dbReference type="InterPro" id="IPR050901">
    <property type="entry name" value="BP-dep_ABC_trans_perm"/>
</dbReference>
<protein>
    <recommendedName>
        <fullName evidence="10">ABC transmembrane type-1 domain-containing protein</fullName>
    </recommendedName>
</protein>
<feature type="transmembrane region" description="Helical" evidence="9">
    <location>
        <begin position="36"/>
        <end position="61"/>
    </location>
</feature>
<reference evidence="11" key="2">
    <citation type="submission" date="2020-09" db="EMBL/GenBank/DDBJ databases">
        <authorList>
            <person name="Sun Q."/>
            <person name="Zhou Y."/>
        </authorList>
    </citation>
    <scope>NUCLEOTIDE SEQUENCE</scope>
    <source>
        <strain evidence="11">CGMCC 4.3508</strain>
    </source>
</reference>
<feature type="transmembrane region" description="Helical" evidence="9">
    <location>
        <begin position="120"/>
        <end position="140"/>
    </location>
</feature>
<dbReference type="PROSITE" id="PS50928">
    <property type="entry name" value="ABC_TM1"/>
    <property type="match status" value="1"/>
</dbReference>
<evidence type="ECO:0000256" key="3">
    <source>
        <dbReference type="ARBA" id="ARBA00022448"/>
    </source>
</evidence>
<feature type="transmembrane region" description="Helical" evidence="9">
    <location>
        <begin position="397"/>
        <end position="418"/>
    </location>
</feature>
<dbReference type="EMBL" id="BMMH01000002">
    <property type="protein sequence ID" value="GGL00188.1"/>
    <property type="molecule type" value="Genomic_DNA"/>
</dbReference>
<keyword evidence="5" id="KW-0762">Sugar transport</keyword>
<keyword evidence="3" id="KW-0813">Transport</keyword>
<name>A0A917RCV4_9NOCA</name>
<comment type="subcellular location">
    <subcellularLocation>
        <location evidence="1">Cell membrane</location>
        <topology evidence="1">Multi-pass membrane protein</topology>
    </subcellularLocation>
</comment>
<evidence type="ECO:0000256" key="5">
    <source>
        <dbReference type="ARBA" id="ARBA00022597"/>
    </source>
</evidence>
<keyword evidence="12" id="KW-1185">Reference proteome</keyword>
<feature type="transmembrane region" description="Helical" evidence="9">
    <location>
        <begin position="535"/>
        <end position="555"/>
    </location>
</feature>
<keyword evidence="4" id="KW-1003">Cell membrane</keyword>
<feature type="transmembrane region" description="Helical" evidence="9">
    <location>
        <begin position="468"/>
        <end position="487"/>
    </location>
</feature>
<evidence type="ECO:0000256" key="6">
    <source>
        <dbReference type="ARBA" id="ARBA00022692"/>
    </source>
</evidence>
<accession>A0A917RCV4</accession>
<sequence length="600" mass="62967">MTTAPPEFEAHGLRVELPVGPMRGPLVSGRPPQRGITLVACLPAVLLLTLLLVPAAGTVVLAVRTRLWPVVGCVVAAVAFVAALEVARRGAHRSLWAVPAAVGTVALAALYWSDESYARSLYWMAFAAALLVAAMLLAWWTRYSRGLWLPLIVPFGISAIVSGVAFRLIFQYSGARLGFDGFPGYRAWFVVMLGSAFLWTWLGFLIGVFRAGIRALERDPVRWTLLREKPGITLVWRLFTLQRPIVLVAGLVVGVAAARVFDVVLIGVPGSVQYQVDSATVSWWRLATDPATAGDAAAYALPLAALLGVVAWALQTDIQDRRTGFPPAEHPGPGAGAPAGGSIAGWARGVVIGAVSVAAVIPLVVLAVVALRGPDGWSAAAFTDVWRDRWLLHSVEATFWVAVLATIIVVATAAPLAYRLAVAPAGWVTRTIVTALVVLAVLPVQAYLGPLDIFIDDHGLSGTRVPLVLVHAAAGLPIAVLILRGAVAAPPGSPAADALRGLAAPGTISRRLLGSAGPALVAVAVLEFVQVWNDFIVGLLISGAGASPWSLLLWGEARQFGENAAQLAAGALIAALLPVALVLATWRRWIVPGLTGGVLR</sequence>
<reference evidence="11" key="1">
    <citation type="journal article" date="2014" name="Int. J. Syst. Evol. Microbiol.">
        <title>Complete genome sequence of Corynebacterium casei LMG S-19264T (=DSM 44701T), isolated from a smear-ripened cheese.</title>
        <authorList>
            <consortium name="US DOE Joint Genome Institute (JGI-PGF)"/>
            <person name="Walter F."/>
            <person name="Albersmeier A."/>
            <person name="Kalinowski J."/>
            <person name="Ruckert C."/>
        </authorList>
    </citation>
    <scope>NUCLEOTIDE SEQUENCE</scope>
    <source>
        <strain evidence="11">CGMCC 4.3508</strain>
    </source>
</reference>
<proteinExistence type="inferred from homology"/>
<feature type="transmembrane region" description="Helical" evidence="9">
    <location>
        <begin position="296"/>
        <end position="314"/>
    </location>
</feature>
<organism evidence="11 12">
    <name type="scientific">Nocardia jinanensis</name>
    <dbReference type="NCBI Taxonomy" id="382504"/>
    <lineage>
        <taxon>Bacteria</taxon>
        <taxon>Bacillati</taxon>
        <taxon>Actinomycetota</taxon>
        <taxon>Actinomycetes</taxon>
        <taxon>Mycobacteriales</taxon>
        <taxon>Nocardiaceae</taxon>
        <taxon>Nocardia</taxon>
    </lineage>
</organism>
<evidence type="ECO:0000256" key="1">
    <source>
        <dbReference type="ARBA" id="ARBA00004651"/>
    </source>
</evidence>
<feature type="transmembrane region" description="Helical" evidence="9">
    <location>
        <begin position="189"/>
        <end position="213"/>
    </location>
</feature>
<evidence type="ECO:0000313" key="12">
    <source>
        <dbReference type="Proteomes" id="UP000638263"/>
    </source>
</evidence>
<dbReference type="RefSeq" id="WP_156426333.1">
    <property type="nucleotide sequence ID" value="NZ_BMMH01000002.1"/>
</dbReference>
<evidence type="ECO:0000256" key="4">
    <source>
        <dbReference type="ARBA" id="ARBA00022475"/>
    </source>
</evidence>
<feature type="domain" description="ABC transmembrane type-1" evidence="10">
    <location>
        <begin position="395"/>
        <end position="585"/>
    </location>
</feature>
<evidence type="ECO:0000256" key="8">
    <source>
        <dbReference type="ARBA" id="ARBA00023136"/>
    </source>
</evidence>
<dbReference type="PANTHER" id="PTHR32243">
    <property type="entry name" value="MALTOSE TRANSPORT SYSTEM PERMEASE-RELATED"/>
    <property type="match status" value="1"/>
</dbReference>